<dbReference type="Gene3D" id="2.70.150.10">
    <property type="entry name" value="Calcium-transporting ATPase, cytoplasmic transduction domain A"/>
    <property type="match status" value="1"/>
</dbReference>
<dbReference type="NCBIfam" id="TIGR01494">
    <property type="entry name" value="ATPase_P-type"/>
    <property type="match status" value="1"/>
</dbReference>
<dbReference type="GO" id="GO:0005524">
    <property type="term" value="F:ATP binding"/>
    <property type="evidence" value="ECO:0007669"/>
    <property type="project" value="UniProtKB-UniRule"/>
</dbReference>
<dbReference type="InterPro" id="IPR023214">
    <property type="entry name" value="HAD_sf"/>
</dbReference>
<keyword evidence="7 11" id="KW-0067">ATP-binding</keyword>
<evidence type="ECO:0000256" key="7">
    <source>
        <dbReference type="ARBA" id="ARBA00022840"/>
    </source>
</evidence>
<dbReference type="NCBIfam" id="TIGR01525">
    <property type="entry name" value="ATPase-IB_hvy"/>
    <property type="match status" value="1"/>
</dbReference>
<evidence type="ECO:0000256" key="5">
    <source>
        <dbReference type="ARBA" id="ARBA00022723"/>
    </source>
</evidence>
<reference evidence="14 15" key="1">
    <citation type="submission" date="2016-10" db="EMBL/GenBank/DDBJ databases">
        <authorList>
            <person name="de Groot N.N."/>
        </authorList>
    </citation>
    <scope>NUCLEOTIDE SEQUENCE [LARGE SCALE GENOMIC DNA]</scope>
    <source>
        <strain evidence="14 15">DSM 25186</strain>
    </source>
</reference>
<dbReference type="InterPro" id="IPR001757">
    <property type="entry name" value="P_typ_ATPase"/>
</dbReference>
<evidence type="ECO:0000259" key="12">
    <source>
        <dbReference type="Pfam" id="PF00122"/>
    </source>
</evidence>
<dbReference type="SUPFAM" id="SSF55008">
    <property type="entry name" value="HMA, heavy metal-associated domain"/>
    <property type="match status" value="1"/>
</dbReference>
<dbReference type="GO" id="GO:0016887">
    <property type="term" value="F:ATP hydrolysis activity"/>
    <property type="evidence" value="ECO:0007669"/>
    <property type="project" value="InterPro"/>
</dbReference>
<keyword evidence="4 11" id="KW-0812">Transmembrane</keyword>
<dbReference type="InterPro" id="IPR023298">
    <property type="entry name" value="ATPase_P-typ_TM_dom_sf"/>
</dbReference>
<dbReference type="GO" id="GO:0055070">
    <property type="term" value="P:copper ion homeostasis"/>
    <property type="evidence" value="ECO:0007669"/>
    <property type="project" value="TreeGrafter"/>
</dbReference>
<keyword evidence="6 11" id="KW-0547">Nucleotide-binding</keyword>
<evidence type="ECO:0000256" key="11">
    <source>
        <dbReference type="RuleBase" id="RU362081"/>
    </source>
</evidence>
<evidence type="ECO:0000256" key="2">
    <source>
        <dbReference type="ARBA" id="ARBA00006024"/>
    </source>
</evidence>
<dbReference type="PROSITE" id="PS01047">
    <property type="entry name" value="HMA_1"/>
    <property type="match status" value="1"/>
</dbReference>
<dbReference type="GO" id="GO:0005507">
    <property type="term" value="F:copper ion binding"/>
    <property type="evidence" value="ECO:0007669"/>
    <property type="project" value="TreeGrafter"/>
</dbReference>
<dbReference type="PROSITE" id="PS00154">
    <property type="entry name" value="ATPASE_E1_E2"/>
    <property type="match status" value="1"/>
</dbReference>
<dbReference type="STRING" id="1075417.SAMN05421823_105285"/>
<feature type="transmembrane region" description="Helical" evidence="11">
    <location>
        <begin position="368"/>
        <end position="393"/>
    </location>
</feature>
<dbReference type="Proteomes" id="UP000198510">
    <property type="component" value="Unassembled WGS sequence"/>
</dbReference>
<dbReference type="PRINTS" id="PR00943">
    <property type="entry name" value="CUATPASE"/>
</dbReference>
<evidence type="ECO:0000256" key="10">
    <source>
        <dbReference type="ARBA" id="ARBA00023136"/>
    </source>
</evidence>
<proteinExistence type="inferred from homology"/>
<dbReference type="InterPro" id="IPR023299">
    <property type="entry name" value="ATPase_P-typ_cyto_dom_N"/>
</dbReference>
<dbReference type="PRINTS" id="PR00119">
    <property type="entry name" value="CATATPASE"/>
</dbReference>
<keyword evidence="3 11" id="KW-1003">Cell membrane</keyword>
<dbReference type="SUPFAM" id="SSF81665">
    <property type="entry name" value="Calcium ATPase, transmembrane domain M"/>
    <property type="match status" value="1"/>
</dbReference>
<evidence type="ECO:0000256" key="9">
    <source>
        <dbReference type="ARBA" id="ARBA00022989"/>
    </source>
</evidence>
<keyword evidence="8" id="KW-1278">Translocase</keyword>
<dbReference type="GO" id="GO:0043682">
    <property type="term" value="F:P-type divalent copper transporter activity"/>
    <property type="evidence" value="ECO:0007669"/>
    <property type="project" value="TreeGrafter"/>
</dbReference>
<dbReference type="GO" id="GO:0060003">
    <property type="term" value="P:copper ion export"/>
    <property type="evidence" value="ECO:0007669"/>
    <property type="project" value="UniProtKB-ARBA"/>
</dbReference>
<dbReference type="Pfam" id="PF00122">
    <property type="entry name" value="E1-E2_ATPase"/>
    <property type="match status" value="1"/>
</dbReference>
<keyword evidence="9 11" id="KW-1133">Transmembrane helix</keyword>
<dbReference type="OrthoDB" id="909834at2"/>
<feature type="transmembrane region" description="Helical" evidence="11">
    <location>
        <begin position="117"/>
        <end position="138"/>
    </location>
</feature>
<evidence type="ECO:0000313" key="14">
    <source>
        <dbReference type="EMBL" id="SDL35628.1"/>
    </source>
</evidence>
<feature type="domain" description="P-type ATPase A" evidence="12">
    <location>
        <begin position="228"/>
        <end position="317"/>
    </location>
</feature>
<dbReference type="PANTHER" id="PTHR43520:SF8">
    <property type="entry name" value="P-TYPE CU(+) TRANSPORTER"/>
    <property type="match status" value="1"/>
</dbReference>
<evidence type="ECO:0000313" key="15">
    <source>
        <dbReference type="Proteomes" id="UP000198510"/>
    </source>
</evidence>
<dbReference type="Pfam" id="PF00403">
    <property type="entry name" value="HMA"/>
    <property type="match status" value="1"/>
</dbReference>
<dbReference type="Pfam" id="PF00702">
    <property type="entry name" value="Hydrolase"/>
    <property type="match status" value="1"/>
</dbReference>
<evidence type="ECO:0000256" key="6">
    <source>
        <dbReference type="ARBA" id="ARBA00022741"/>
    </source>
</evidence>
<evidence type="ECO:0000256" key="3">
    <source>
        <dbReference type="ARBA" id="ARBA00022475"/>
    </source>
</evidence>
<dbReference type="Gene3D" id="3.40.1110.10">
    <property type="entry name" value="Calcium-transporting ATPase, cytoplasmic domain N"/>
    <property type="match status" value="1"/>
</dbReference>
<accession>A0A1G9JDV5</accession>
<dbReference type="InterPro" id="IPR059000">
    <property type="entry name" value="ATPase_P-type_domA"/>
</dbReference>
<feature type="transmembrane region" description="Helical" evidence="11">
    <location>
        <begin position="150"/>
        <end position="169"/>
    </location>
</feature>
<feature type="domain" description="HMA" evidence="13">
    <location>
        <begin position="11"/>
        <end position="68"/>
    </location>
</feature>
<evidence type="ECO:0000256" key="1">
    <source>
        <dbReference type="ARBA" id="ARBA00004651"/>
    </source>
</evidence>
<dbReference type="CDD" id="cd02094">
    <property type="entry name" value="P-type_ATPase_Cu-like"/>
    <property type="match status" value="1"/>
</dbReference>
<dbReference type="Gene3D" id="3.40.50.1000">
    <property type="entry name" value="HAD superfamily/HAD-like"/>
    <property type="match status" value="1"/>
</dbReference>
<dbReference type="PANTHER" id="PTHR43520">
    <property type="entry name" value="ATP7, ISOFORM B"/>
    <property type="match status" value="1"/>
</dbReference>
<feature type="transmembrane region" description="Helical" evidence="11">
    <location>
        <begin position="670"/>
        <end position="686"/>
    </location>
</feature>
<protein>
    <submittedName>
        <fullName evidence="14">Cu+-exporting ATPase</fullName>
    </submittedName>
</protein>
<dbReference type="SUPFAM" id="SSF56784">
    <property type="entry name" value="HAD-like"/>
    <property type="match status" value="1"/>
</dbReference>
<evidence type="ECO:0000259" key="13">
    <source>
        <dbReference type="Pfam" id="PF00403"/>
    </source>
</evidence>
<dbReference type="InterPro" id="IPR008250">
    <property type="entry name" value="ATPase_P-typ_transduc_dom_A_sf"/>
</dbReference>
<dbReference type="FunFam" id="2.70.150.10:FF:000020">
    <property type="entry name" value="Copper-exporting P-type ATPase A"/>
    <property type="match status" value="1"/>
</dbReference>
<feature type="transmembrane region" description="Helical" evidence="11">
    <location>
        <begin position="91"/>
        <end position="111"/>
    </location>
</feature>
<keyword evidence="5 11" id="KW-0479">Metal-binding</keyword>
<dbReference type="Gene3D" id="3.30.70.100">
    <property type="match status" value="1"/>
</dbReference>
<dbReference type="InterPro" id="IPR017969">
    <property type="entry name" value="Heavy-metal-associated_CS"/>
</dbReference>
<evidence type="ECO:0000256" key="8">
    <source>
        <dbReference type="ARBA" id="ARBA00022967"/>
    </source>
</evidence>
<dbReference type="RefSeq" id="WP_089683446.1">
    <property type="nucleotide sequence ID" value="NZ_FNFO01000005.1"/>
</dbReference>
<keyword evidence="10 11" id="KW-0472">Membrane</keyword>
<dbReference type="GO" id="GO:0005886">
    <property type="term" value="C:plasma membrane"/>
    <property type="evidence" value="ECO:0007669"/>
    <property type="project" value="UniProtKB-SubCell"/>
</dbReference>
<feature type="transmembrane region" description="Helical" evidence="11">
    <location>
        <begin position="175"/>
        <end position="194"/>
    </location>
</feature>
<dbReference type="EMBL" id="FNFO01000005">
    <property type="protein sequence ID" value="SDL35628.1"/>
    <property type="molecule type" value="Genomic_DNA"/>
</dbReference>
<name>A0A1G9JDV5_9BACT</name>
<feature type="transmembrane region" description="Helical" evidence="11">
    <location>
        <begin position="334"/>
        <end position="356"/>
    </location>
</feature>
<feature type="transmembrane region" description="Helical" evidence="11">
    <location>
        <begin position="692"/>
        <end position="710"/>
    </location>
</feature>
<evidence type="ECO:0000256" key="4">
    <source>
        <dbReference type="ARBA" id="ARBA00022692"/>
    </source>
</evidence>
<dbReference type="InterPro" id="IPR006121">
    <property type="entry name" value="HMA_dom"/>
</dbReference>
<comment type="subcellular location">
    <subcellularLocation>
        <location evidence="1">Cell membrane</location>
        <topology evidence="1">Multi-pass membrane protein</topology>
    </subcellularLocation>
</comment>
<dbReference type="SUPFAM" id="SSF81653">
    <property type="entry name" value="Calcium ATPase, transduction domain A"/>
    <property type="match status" value="1"/>
</dbReference>
<dbReference type="InterPro" id="IPR027256">
    <property type="entry name" value="P-typ_ATPase_IB"/>
</dbReference>
<dbReference type="CDD" id="cd00371">
    <property type="entry name" value="HMA"/>
    <property type="match status" value="1"/>
</dbReference>
<dbReference type="NCBIfam" id="TIGR01511">
    <property type="entry name" value="ATPase-IB1_Cu"/>
    <property type="match status" value="1"/>
</dbReference>
<sequence>METETTHPIELNVEGMTCTNCALGVRRYLEKEGAQDVNVDFASSEATFTLPQADRLKEVMKGIERLGYQVSTRGETPASDKSGLLPIEKKFYVSLIFTLPLLLHMVVSWHWLHHPYVQLALATPVYLIGAWHFGRSAWSSLRTGVPNMDVLIILGTTAAFIYSLTGTLLHLGPDYLFYETAASIVSIVLLGNVLEHRAVKKTTSSVEALVRLQRPTARLVTVDENTGAETITEVAAAQVHVGQRLLIATGEGIPVDGEVVRGEGSVDEAMLTGESLPVDKKPGDRVVGGTVLQEGSLRVEATAVGRATVLSQIIDMVKNAQAQKPSVQKLADRVSAIFVPVVLGIALLTFVLNLWLADAAFQTAMLRAIAVLVIACPCAMGLAVPTAVITGIGRSARHGVLIKGADTLERLNQVRTVVFDKTGTLTTGRFAIRQLQAYDRTEETVRTLLYNLEKHSRHPIAQSVVAALAGAPEVPLLDVEEVRGKGIRARTPEGTQVAVGSKRMLTAVPVLAGEGPDEPPLPDADLFVWEDDRLIGAVWIEDEIKPHAADVVRFLNQQGIETVLLSGDRQEKCERLASQVGIRRVLAEQLPEEKLRAIETFSAQHPTAMVGDGINDAPALARATVGISLSNATQVAIQSAQVILLHDDLRYLRDAFRTGSRTIQVIKQNLFWAFFYNVLAIPLAAVGMLSPMIAALAMAGSDVVVIFNSLRLRFMKSDRV</sequence>
<dbReference type="InterPro" id="IPR018303">
    <property type="entry name" value="ATPase_P-typ_P_site"/>
</dbReference>
<keyword evidence="15" id="KW-1185">Reference proteome</keyword>
<comment type="similarity">
    <text evidence="2 11">Belongs to the cation transport ATPase (P-type) (TC 3.A.3) family. Type IB subfamily.</text>
</comment>
<dbReference type="InterPro" id="IPR036163">
    <property type="entry name" value="HMA_dom_sf"/>
</dbReference>
<gene>
    <name evidence="14" type="ORF">SAMN05421823_105285</name>
</gene>
<organism evidence="14 15">
    <name type="scientific">Catalinimonas alkaloidigena</name>
    <dbReference type="NCBI Taxonomy" id="1075417"/>
    <lineage>
        <taxon>Bacteria</taxon>
        <taxon>Pseudomonadati</taxon>
        <taxon>Bacteroidota</taxon>
        <taxon>Cytophagia</taxon>
        <taxon>Cytophagales</taxon>
        <taxon>Catalimonadaceae</taxon>
        <taxon>Catalinimonas</taxon>
    </lineage>
</organism>
<dbReference type="AlphaFoldDB" id="A0A1G9JDV5"/>
<dbReference type="InterPro" id="IPR036412">
    <property type="entry name" value="HAD-like_sf"/>
</dbReference>